<dbReference type="Pfam" id="PF03732">
    <property type="entry name" value="Retrotrans_gag"/>
    <property type="match status" value="1"/>
</dbReference>
<dbReference type="EMBL" id="BKCJ010009611">
    <property type="protein sequence ID" value="GEU87780.1"/>
    <property type="molecule type" value="Genomic_DNA"/>
</dbReference>
<reference evidence="6" key="1">
    <citation type="journal article" date="2019" name="Sci. Rep.">
        <title>Draft genome of Tanacetum cinerariifolium, the natural source of mosquito coil.</title>
        <authorList>
            <person name="Yamashiro T."/>
            <person name="Shiraishi A."/>
            <person name="Satake H."/>
            <person name="Nakayama K."/>
        </authorList>
    </citation>
    <scope>NUCLEOTIDE SEQUENCE</scope>
</reference>
<organism evidence="6">
    <name type="scientific">Tanacetum cinerariifolium</name>
    <name type="common">Dalmatian daisy</name>
    <name type="synonym">Chrysanthemum cinerariifolium</name>
    <dbReference type="NCBI Taxonomy" id="118510"/>
    <lineage>
        <taxon>Eukaryota</taxon>
        <taxon>Viridiplantae</taxon>
        <taxon>Streptophyta</taxon>
        <taxon>Embryophyta</taxon>
        <taxon>Tracheophyta</taxon>
        <taxon>Spermatophyta</taxon>
        <taxon>Magnoliopsida</taxon>
        <taxon>eudicotyledons</taxon>
        <taxon>Gunneridae</taxon>
        <taxon>Pentapetalae</taxon>
        <taxon>asterids</taxon>
        <taxon>campanulids</taxon>
        <taxon>Asterales</taxon>
        <taxon>Asteraceae</taxon>
        <taxon>Asteroideae</taxon>
        <taxon>Anthemideae</taxon>
        <taxon>Anthemidinae</taxon>
        <taxon>Tanacetum</taxon>
    </lineage>
</organism>
<evidence type="ECO:0000256" key="2">
    <source>
        <dbReference type="SAM" id="MobiDB-lite"/>
    </source>
</evidence>
<feature type="region of interest" description="Disordered" evidence="2">
    <location>
        <begin position="1089"/>
        <end position="1114"/>
    </location>
</feature>
<evidence type="ECO:0000259" key="3">
    <source>
        <dbReference type="Pfam" id="PF03732"/>
    </source>
</evidence>
<feature type="compositionally biased region" description="Basic and acidic residues" evidence="2">
    <location>
        <begin position="126"/>
        <end position="150"/>
    </location>
</feature>
<dbReference type="InterPro" id="IPR041588">
    <property type="entry name" value="Integrase_H2C2"/>
</dbReference>
<dbReference type="Pfam" id="PF17921">
    <property type="entry name" value="Integrase_H2C2"/>
    <property type="match status" value="1"/>
</dbReference>
<feature type="coiled-coil region" evidence="1">
    <location>
        <begin position="231"/>
        <end position="258"/>
    </location>
</feature>
<comment type="caution">
    <text evidence="6">The sequence shown here is derived from an EMBL/GenBank/DDBJ whole genome shotgun (WGS) entry which is preliminary data.</text>
</comment>
<feature type="domain" description="Retrotransposon gag" evidence="3">
    <location>
        <begin position="619"/>
        <end position="717"/>
    </location>
</feature>
<dbReference type="PANTHER" id="PTHR46148">
    <property type="entry name" value="CHROMO DOMAIN-CONTAINING PROTEIN"/>
    <property type="match status" value="1"/>
</dbReference>
<feature type="region of interest" description="Disordered" evidence="2">
    <location>
        <begin position="98"/>
        <end position="152"/>
    </location>
</feature>
<dbReference type="InterPro" id="IPR012337">
    <property type="entry name" value="RNaseH-like_sf"/>
</dbReference>
<evidence type="ECO:0000256" key="1">
    <source>
        <dbReference type="SAM" id="Coils"/>
    </source>
</evidence>
<dbReference type="InterPro" id="IPR005162">
    <property type="entry name" value="Retrotrans_gag_dom"/>
</dbReference>
<evidence type="ECO:0000313" key="6">
    <source>
        <dbReference type="EMBL" id="GEU87780.1"/>
    </source>
</evidence>
<evidence type="ECO:0008006" key="7">
    <source>
        <dbReference type="Google" id="ProtNLM"/>
    </source>
</evidence>
<feature type="domain" description="Integrase zinc-binding" evidence="4">
    <location>
        <begin position="811"/>
        <end position="865"/>
    </location>
</feature>
<name>A0A6L2NNR4_TANCI</name>
<dbReference type="Gene3D" id="1.10.340.70">
    <property type="match status" value="1"/>
</dbReference>
<dbReference type="InterPro" id="IPR056924">
    <property type="entry name" value="SH3_Tf2-1"/>
</dbReference>
<keyword evidence="1" id="KW-0175">Coiled coil</keyword>
<dbReference type="AlphaFoldDB" id="A0A6L2NNR4"/>
<dbReference type="Pfam" id="PF24626">
    <property type="entry name" value="SH3_Tf2-1"/>
    <property type="match status" value="1"/>
</dbReference>
<dbReference type="InterPro" id="IPR036397">
    <property type="entry name" value="RNaseH_sf"/>
</dbReference>
<feature type="domain" description="Tf2-1-like SH3-like" evidence="5">
    <location>
        <begin position="921"/>
        <end position="974"/>
    </location>
</feature>
<dbReference type="Gene3D" id="3.30.420.10">
    <property type="entry name" value="Ribonuclease H-like superfamily/Ribonuclease H"/>
    <property type="match status" value="1"/>
</dbReference>
<dbReference type="GO" id="GO:0003676">
    <property type="term" value="F:nucleic acid binding"/>
    <property type="evidence" value="ECO:0007669"/>
    <property type="project" value="InterPro"/>
</dbReference>
<dbReference type="SUPFAM" id="SSF53098">
    <property type="entry name" value="Ribonuclease H-like"/>
    <property type="match status" value="1"/>
</dbReference>
<accession>A0A6L2NNR4</accession>
<evidence type="ECO:0000259" key="4">
    <source>
        <dbReference type="Pfam" id="PF17921"/>
    </source>
</evidence>
<evidence type="ECO:0000259" key="5">
    <source>
        <dbReference type="Pfam" id="PF24626"/>
    </source>
</evidence>
<protein>
    <recommendedName>
        <fullName evidence="7">Reverse transcriptase domain-containing protein</fullName>
    </recommendedName>
</protein>
<gene>
    <name evidence="6" type="ORF">Tci_059758</name>
</gene>
<feature type="compositionally biased region" description="Polar residues" evidence="2">
    <location>
        <begin position="1104"/>
        <end position="1114"/>
    </location>
</feature>
<proteinExistence type="predicted"/>
<sequence>MEAQTFKETIIKHMNSIEQCIVKRANHEQVLQKRLNERKLQIQGYTFQEVKALDAILGDNSKKHCMAILKFHDTLIQHFESVKKSIDERAHHKREYDSWVNERQMQTTKEKVDTSKALDASLVDTESSRTESKEQDTSSRSGNDAHDDAGIRPIYDEEPIVEVQTTAKINVFAIGQQHTEQPEFSNEGKVDQIAKQCHDICPFPAKLTGQQSQFLKEKSNEAKVKHDIDAVAKLLKENETLKKNYKELFDNIKITSDKIIKHTTSLIASNDNFKAQLQEKGFAIAALKYELRKLKGNSVNTKFAKQSVLGKLMLQSHRNQSVVRQPTAFNSELGLHDHNNEQSSSKLVPNVVPPAGKTDTSRQELEFLFHHHITMLRSTLVMSADFAVTYTFVHSEARSWSITSKDPYEEAAQQLLEQEPRSIEYVPDPIELENHVPVYIPEHPEDLLPTEDEVPIEAYIPKMRAAVPSTYHSQLPSGTPPLLPIPLHVPSTSRIVEIPEADTPPQKRLLLTAPRPGCEKDRAAVRAEIEKMAPKRTIRSTQVPPVTPAPTTTTTTVTEAQLHALIDRGVASTMAEAEASRFRNAYERNGSGPRLAQAVRECTYLDFLKINCTTACQVKYAACTLQGVTLTWWNSHVKTVTLEVAQALPWKTLKKMMTDKYCPRGEIKKLETKIWELKTKGTYVIAYSCYFQELALMCDRMFPEESDRVEKYIGGLPDTIHDSVKAARPKTMQEAIKFATEMIDKRIRDVVENKRKFEANITSTKDENKSKGKRLEDVPVVREFLERAKVGTTYGWNSMPNGRSWLPYYGDLRTMIMHESHKSIYSIHPGSDKMYQDMKKLYWWPNMKADITTSVSKCLTYAKVKGEHQRPSGLLRSLQKALGTSLDMSTAYHPETDGQSERTIQTLEDMMCACMIDFGKRSSAFKKQGKLNPRYVGPFKVLEKIGKVAYKLELPEELSRVHHTFHVSNLKKCHADEALVVSLDGLHFDDKLHFVKELVEIVDREVKGLKRSRIPLVKIEVGEAQILDPESIQETTEKIVQIKQRMQVTRDRQKSYADLKRKPMEFHVGDKVMLKVSPWKGVVRFGKKGKLNPRINSRDDRENSSNQAKNASRP</sequence>
<dbReference type="PANTHER" id="PTHR46148:SF59">
    <property type="entry name" value="NUCLEOTIDYLTRANSFERASE, RIBONUCLEASE H"/>
    <property type="match status" value="1"/>
</dbReference>